<dbReference type="GO" id="GO:0005524">
    <property type="term" value="F:ATP binding"/>
    <property type="evidence" value="ECO:0007669"/>
    <property type="project" value="UniProtKB-UniRule"/>
</dbReference>
<evidence type="ECO:0000256" key="5">
    <source>
        <dbReference type="ARBA" id="ARBA00022840"/>
    </source>
</evidence>
<evidence type="ECO:0000256" key="6">
    <source>
        <dbReference type="ARBA" id="ARBA00037966"/>
    </source>
</evidence>
<dbReference type="PANTHER" id="PTHR45646">
    <property type="entry name" value="SERINE/THREONINE-PROTEIN KINASE DOA-RELATED"/>
    <property type="match status" value="1"/>
</dbReference>
<evidence type="ECO:0000256" key="1">
    <source>
        <dbReference type="ARBA" id="ARBA00022527"/>
    </source>
</evidence>
<evidence type="ECO:0000256" key="2">
    <source>
        <dbReference type="ARBA" id="ARBA00022679"/>
    </source>
</evidence>
<dbReference type="InterPro" id="IPR008271">
    <property type="entry name" value="Ser/Thr_kinase_AS"/>
</dbReference>
<dbReference type="GO" id="GO:0043484">
    <property type="term" value="P:regulation of RNA splicing"/>
    <property type="evidence" value="ECO:0007669"/>
    <property type="project" value="TreeGrafter"/>
</dbReference>
<keyword evidence="1 8" id="KW-0723">Serine/threonine-protein kinase</keyword>
<dbReference type="GO" id="GO:0005634">
    <property type="term" value="C:nucleus"/>
    <property type="evidence" value="ECO:0007669"/>
    <property type="project" value="TreeGrafter"/>
</dbReference>
<dbReference type="SUPFAM" id="SSF56112">
    <property type="entry name" value="Protein kinase-like (PK-like)"/>
    <property type="match status" value="1"/>
</dbReference>
<dbReference type="InterPro" id="IPR017441">
    <property type="entry name" value="Protein_kinase_ATP_BS"/>
</dbReference>
<keyword evidence="2" id="KW-0808">Transferase</keyword>
<dbReference type="Gene3D" id="3.30.200.20">
    <property type="entry name" value="Phosphorylase Kinase, domain 1"/>
    <property type="match status" value="1"/>
</dbReference>
<evidence type="ECO:0000259" key="9">
    <source>
        <dbReference type="PROSITE" id="PS50011"/>
    </source>
</evidence>
<dbReference type="PROSITE" id="PS50011">
    <property type="entry name" value="PROTEIN_KINASE_DOM"/>
    <property type="match status" value="1"/>
</dbReference>
<evidence type="ECO:0000313" key="11">
    <source>
        <dbReference type="Proteomes" id="UP001142055"/>
    </source>
</evidence>
<evidence type="ECO:0000256" key="8">
    <source>
        <dbReference type="RuleBase" id="RU000304"/>
    </source>
</evidence>
<dbReference type="AlphaFoldDB" id="A0A9Q0M0L7"/>
<keyword evidence="4" id="KW-0418">Kinase</keyword>
<dbReference type="InterPro" id="IPR000719">
    <property type="entry name" value="Prot_kinase_dom"/>
</dbReference>
<comment type="caution">
    <text evidence="10">The sequence shown here is derived from an EMBL/GenBank/DDBJ whole genome shotgun (WGS) entry which is preliminary data.</text>
</comment>
<dbReference type="GO" id="GO:0004674">
    <property type="term" value="F:protein serine/threonine kinase activity"/>
    <property type="evidence" value="ECO:0007669"/>
    <property type="project" value="UniProtKB-KW"/>
</dbReference>
<dbReference type="SMART" id="SM00220">
    <property type="entry name" value="S_TKc"/>
    <property type="match status" value="1"/>
</dbReference>
<dbReference type="Gene3D" id="1.10.510.10">
    <property type="entry name" value="Transferase(Phosphotransferase) domain 1"/>
    <property type="match status" value="1"/>
</dbReference>
<dbReference type="InterPro" id="IPR011009">
    <property type="entry name" value="Kinase-like_dom_sf"/>
</dbReference>
<dbReference type="Pfam" id="PF00069">
    <property type="entry name" value="Pkinase"/>
    <property type="match status" value="1"/>
</dbReference>
<proteinExistence type="inferred from homology"/>
<sequence length="408" mass="47785">MSPCNCFRCTLNRIVYQWEDYDLLSSQLESIHKNGSYNSNRFGISCPFLNHNPIIIKSIEETFETFYEYWSKRMEDVNTDGYQMGDVLNGRYQITNLLGSGTFSNVLQVEDKDSKINYALKFVTKEPTYRRAALFEVFILHKLNNLEHNRKQRLFLQMFDWFHYGGHVCIVTEMLSISLLTWIQQQRQQPNHNLIGQIGHIAHQLINCVKVLHSYGMAHTDLKPENILLVSDDRTDIRLIDFGSTMDDYSLQHEPSFTTVSTRYYRAPEVFLQLGWSYTADLWSIGCILFELYHGTPLFVSYNDVEHFIIMEKVIGPFPDWLRNAFRQIYGCSNDGNDTITTTTTRTEPIPLHEYISEPNNELHVQLFDLIQQLIRYEACERISLEHALNHPFFEMIMQTNNEQGLPN</sequence>
<feature type="domain" description="Protein kinase" evidence="9">
    <location>
        <begin position="92"/>
        <end position="394"/>
    </location>
</feature>
<evidence type="ECO:0000256" key="7">
    <source>
        <dbReference type="PROSITE-ProRule" id="PRU10141"/>
    </source>
</evidence>
<reference evidence="10" key="1">
    <citation type="submission" date="2022-12" db="EMBL/GenBank/DDBJ databases">
        <title>Genome assemblies of Blomia tropicalis.</title>
        <authorList>
            <person name="Cui Y."/>
        </authorList>
    </citation>
    <scope>NUCLEOTIDE SEQUENCE</scope>
    <source>
        <tissue evidence="10">Adult mites</tissue>
    </source>
</reference>
<accession>A0A9Q0M0L7</accession>
<dbReference type="Proteomes" id="UP001142055">
    <property type="component" value="Chromosome 4"/>
</dbReference>
<keyword evidence="5 7" id="KW-0067">ATP-binding</keyword>
<comment type="similarity">
    <text evidence="6">Belongs to the protein kinase superfamily. CMGC Ser/Thr protein kinase family. Lammer subfamily.</text>
</comment>
<feature type="binding site" evidence="7">
    <location>
        <position position="121"/>
    </location>
    <ligand>
        <name>ATP</name>
        <dbReference type="ChEBI" id="CHEBI:30616"/>
    </ligand>
</feature>
<protein>
    <recommendedName>
        <fullName evidence="9">Protein kinase domain-containing protein</fullName>
    </recommendedName>
</protein>
<dbReference type="InterPro" id="IPR051175">
    <property type="entry name" value="CLK_kinases"/>
</dbReference>
<keyword evidence="11" id="KW-1185">Reference proteome</keyword>
<dbReference type="PANTHER" id="PTHR45646:SF11">
    <property type="entry name" value="SERINE_THREONINE-PROTEIN KINASE DOA"/>
    <property type="match status" value="1"/>
</dbReference>
<evidence type="ECO:0000313" key="10">
    <source>
        <dbReference type="EMBL" id="KAJ6215742.1"/>
    </source>
</evidence>
<dbReference type="EMBL" id="JAPWDV010000004">
    <property type="protein sequence ID" value="KAJ6215742.1"/>
    <property type="molecule type" value="Genomic_DNA"/>
</dbReference>
<name>A0A9Q0M0L7_BLOTA</name>
<keyword evidence="3 7" id="KW-0547">Nucleotide-binding</keyword>
<dbReference type="PROSITE" id="PS00108">
    <property type="entry name" value="PROTEIN_KINASE_ST"/>
    <property type="match status" value="1"/>
</dbReference>
<dbReference type="PROSITE" id="PS00107">
    <property type="entry name" value="PROTEIN_KINASE_ATP"/>
    <property type="match status" value="1"/>
</dbReference>
<dbReference type="OMA" id="PQWRDDD"/>
<evidence type="ECO:0000256" key="4">
    <source>
        <dbReference type="ARBA" id="ARBA00022777"/>
    </source>
</evidence>
<organism evidence="10 11">
    <name type="scientific">Blomia tropicalis</name>
    <name type="common">Mite</name>
    <dbReference type="NCBI Taxonomy" id="40697"/>
    <lineage>
        <taxon>Eukaryota</taxon>
        <taxon>Metazoa</taxon>
        <taxon>Ecdysozoa</taxon>
        <taxon>Arthropoda</taxon>
        <taxon>Chelicerata</taxon>
        <taxon>Arachnida</taxon>
        <taxon>Acari</taxon>
        <taxon>Acariformes</taxon>
        <taxon>Sarcoptiformes</taxon>
        <taxon>Astigmata</taxon>
        <taxon>Glycyphagoidea</taxon>
        <taxon>Echimyopodidae</taxon>
        <taxon>Blomia</taxon>
    </lineage>
</organism>
<evidence type="ECO:0000256" key="3">
    <source>
        <dbReference type="ARBA" id="ARBA00022741"/>
    </source>
</evidence>
<gene>
    <name evidence="10" type="ORF">RDWZM_010242</name>
</gene>